<keyword evidence="2" id="KW-0945">Host-virus interaction</keyword>
<organismHost>
    <name type="scientific">Homo sapiens</name>
    <name type="common">Human</name>
    <dbReference type="NCBI Taxonomy" id="9606"/>
</organismHost>
<keyword evidence="1" id="KW-1125">Evasion of host immunity by viral interleukin-like protein</keyword>
<reference evidence="3" key="1">
    <citation type="journal article" date="1988" name="Proc. Natl. Acad. Sci. U.S.A.">
        <title>Localization and DNA sequence analysis of the transforming domain (mtrII) of human cytomegalovirus.</title>
        <authorList>
            <person name="Razzaque A."/>
            <person name="Jahan N."/>
            <person name="McWeeney D."/>
            <person name="Jariwalla R.J."/>
            <person name="Jones C."/>
            <person name="Brady J."/>
            <person name="Rosenthal L.J."/>
        </authorList>
    </citation>
    <scope>NUCLEOTIDE SEQUENCE</scope>
</reference>
<organism evidence="3">
    <name type="scientific">Human cytomegalovirus</name>
    <name type="common">HHV-5</name>
    <name type="synonym">Human herpesvirus 5</name>
    <dbReference type="NCBI Taxonomy" id="10359"/>
    <lineage>
        <taxon>Viruses</taxon>
        <taxon>Duplodnaviria</taxon>
        <taxon>Heunggongvirae</taxon>
        <taxon>Peploviricota</taxon>
        <taxon>Herviviricetes</taxon>
        <taxon>Herpesvirales</taxon>
        <taxon>Orthoherpesviridae</taxon>
        <taxon>Betaherpesvirinae</taxon>
        <taxon>Cytomegalovirus</taxon>
        <taxon>Cytomegalovirus humanbeta5</taxon>
    </lineage>
</organism>
<sequence length="83" mass="9455">MQRHGLVVEAVSGDRVPRRRPRLNPGLKTELHSMRSTLESIYKDMRQCVSWFLCGGAVPRGNNVFIARCFTFVGLPASVRLRR</sequence>
<evidence type="ECO:0000256" key="1">
    <source>
        <dbReference type="ARBA" id="ARBA00022938"/>
    </source>
</evidence>
<dbReference type="SUPFAM" id="SSF47266">
    <property type="entry name" value="4-helical cytokines"/>
    <property type="match status" value="1"/>
</dbReference>
<evidence type="ECO:0000256" key="2">
    <source>
        <dbReference type="ARBA" id="ARBA00023280"/>
    </source>
</evidence>
<dbReference type="InterPro" id="IPR009079">
    <property type="entry name" value="4_helix_cytokine-like_core"/>
</dbReference>
<keyword evidence="2" id="KW-0899">Viral immunoevasion</keyword>
<evidence type="ECO:0000313" key="3">
    <source>
        <dbReference type="EMBL" id="AAA66544.1"/>
    </source>
</evidence>
<name>Q69211_HCMV</name>
<accession>Q69211</accession>
<dbReference type="EMBL" id="J03822">
    <property type="protein sequence ID" value="AAA66544.1"/>
    <property type="molecule type" value="Genomic_DNA"/>
</dbReference>
<proteinExistence type="predicted"/>
<protein>
    <submittedName>
        <fullName evidence="3">Uncharacterized protein</fullName>
    </submittedName>
</protein>